<accession>A0A6N6RG91</accession>
<comment type="catalytic activity">
    <reaction evidence="5">
        <text>7-aminomethyl-7-carbaguanosine(34) in tRNA + S-adenosyl-L-methionine = epoxyqueuosine(34) in tRNA + adenine + L-methionine + 2 H(+)</text>
        <dbReference type="Rhea" id="RHEA:32155"/>
        <dbReference type="Rhea" id="RHEA-COMP:10342"/>
        <dbReference type="Rhea" id="RHEA-COMP:18582"/>
        <dbReference type="ChEBI" id="CHEBI:15378"/>
        <dbReference type="ChEBI" id="CHEBI:16708"/>
        <dbReference type="ChEBI" id="CHEBI:57844"/>
        <dbReference type="ChEBI" id="CHEBI:59789"/>
        <dbReference type="ChEBI" id="CHEBI:82833"/>
        <dbReference type="ChEBI" id="CHEBI:194443"/>
        <dbReference type="EC" id="2.4.99.17"/>
    </reaction>
</comment>
<comment type="pathway">
    <text evidence="5">tRNA modification; tRNA-queuosine biosynthesis.</text>
</comment>
<dbReference type="OrthoDB" id="9805933at2"/>
<dbReference type="Gene3D" id="3.40.1780.10">
    <property type="entry name" value="QueA-like"/>
    <property type="match status" value="2"/>
</dbReference>
<dbReference type="AlphaFoldDB" id="A0A6N6RG91"/>
<keyword evidence="2 5" id="KW-0808">Transferase</keyword>
<keyword evidence="7" id="KW-1185">Reference proteome</keyword>
<dbReference type="GO" id="GO:0051075">
    <property type="term" value="F:S-adenosylmethionine:tRNA ribosyltransferase-isomerase activity"/>
    <property type="evidence" value="ECO:0007669"/>
    <property type="project" value="UniProtKB-EC"/>
</dbReference>
<organism evidence="6 7">
    <name type="scientific">Phaeocystidibacter luteus</name>
    <dbReference type="NCBI Taxonomy" id="911197"/>
    <lineage>
        <taxon>Bacteria</taxon>
        <taxon>Pseudomonadati</taxon>
        <taxon>Bacteroidota</taxon>
        <taxon>Flavobacteriia</taxon>
        <taxon>Flavobacteriales</taxon>
        <taxon>Phaeocystidibacteraceae</taxon>
        <taxon>Phaeocystidibacter</taxon>
    </lineage>
</organism>
<protein>
    <recommendedName>
        <fullName evidence="5">S-adenosylmethionine:tRNA ribosyltransferase-isomerase</fullName>
        <ecNumber evidence="5">2.4.99.17</ecNumber>
    </recommendedName>
    <alternativeName>
        <fullName evidence="5">Queuosine biosynthesis protein QueA</fullName>
    </alternativeName>
</protein>
<dbReference type="EMBL" id="WBVO01000007">
    <property type="protein sequence ID" value="KAB2809758.1"/>
    <property type="molecule type" value="Genomic_DNA"/>
</dbReference>
<evidence type="ECO:0000256" key="2">
    <source>
        <dbReference type="ARBA" id="ARBA00022679"/>
    </source>
</evidence>
<dbReference type="Pfam" id="PF02547">
    <property type="entry name" value="Queuosine_synth"/>
    <property type="match status" value="1"/>
</dbReference>
<evidence type="ECO:0000256" key="5">
    <source>
        <dbReference type="HAMAP-Rule" id="MF_00113"/>
    </source>
</evidence>
<evidence type="ECO:0000256" key="1">
    <source>
        <dbReference type="ARBA" id="ARBA00022490"/>
    </source>
</evidence>
<dbReference type="GO" id="GO:0005737">
    <property type="term" value="C:cytoplasm"/>
    <property type="evidence" value="ECO:0007669"/>
    <property type="project" value="UniProtKB-SubCell"/>
</dbReference>
<evidence type="ECO:0000313" key="7">
    <source>
        <dbReference type="Proteomes" id="UP000468650"/>
    </source>
</evidence>
<proteinExistence type="inferred from homology"/>
<dbReference type="InterPro" id="IPR036100">
    <property type="entry name" value="QueA_sf"/>
</dbReference>
<dbReference type="UniPathway" id="UPA00392"/>
<dbReference type="PANTHER" id="PTHR30307:SF0">
    <property type="entry name" value="S-ADENOSYLMETHIONINE:TRNA RIBOSYLTRANSFERASE-ISOMERASE"/>
    <property type="match status" value="1"/>
</dbReference>
<dbReference type="SUPFAM" id="SSF111337">
    <property type="entry name" value="QueA-like"/>
    <property type="match status" value="1"/>
</dbReference>
<keyword evidence="6" id="KW-0413">Isomerase</keyword>
<evidence type="ECO:0000256" key="3">
    <source>
        <dbReference type="ARBA" id="ARBA00022691"/>
    </source>
</evidence>
<dbReference type="RefSeq" id="WP_151667581.1">
    <property type="nucleotide sequence ID" value="NZ_WBVO01000007.1"/>
</dbReference>
<evidence type="ECO:0000313" key="6">
    <source>
        <dbReference type="EMBL" id="KAB2809758.1"/>
    </source>
</evidence>
<comment type="subunit">
    <text evidence="5">Monomer.</text>
</comment>
<dbReference type="GO" id="GO:0008616">
    <property type="term" value="P:tRNA queuosine(34) biosynthetic process"/>
    <property type="evidence" value="ECO:0007669"/>
    <property type="project" value="UniProtKB-UniRule"/>
</dbReference>
<dbReference type="EC" id="2.4.99.17" evidence="5"/>
<name>A0A6N6RG91_9FLAO</name>
<dbReference type="InterPro" id="IPR003699">
    <property type="entry name" value="QueA"/>
</dbReference>
<comment type="similarity">
    <text evidence="5">Belongs to the QueA family.</text>
</comment>
<reference evidence="6 7" key="1">
    <citation type="submission" date="2019-09" db="EMBL/GenBank/DDBJ databases">
        <title>Genomes of family Cryomorphaceae.</title>
        <authorList>
            <person name="Bowman J.P."/>
        </authorList>
    </citation>
    <scope>NUCLEOTIDE SEQUENCE [LARGE SCALE GENOMIC DNA]</scope>
    <source>
        <strain evidence="6 7">LMG 25704</strain>
    </source>
</reference>
<comment type="function">
    <text evidence="5">Transfers and isomerizes the ribose moiety from AdoMet to the 7-aminomethyl group of 7-deazaguanine (preQ1-tRNA) to give epoxyqueuosine (oQ-tRNA).</text>
</comment>
<keyword evidence="1 5" id="KW-0963">Cytoplasm</keyword>
<dbReference type="Proteomes" id="UP000468650">
    <property type="component" value="Unassembled WGS sequence"/>
</dbReference>
<gene>
    <name evidence="5" type="primary">queA</name>
    <name evidence="6" type="ORF">F8C67_09375</name>
</gene>
<dbReference type="Gene3D" id="2.40.10.240">
    <property type="entry name" value="QueA-like"/>
    <property type="match status" value="1"/>
</dbReference>
<sequence length="402" mass="45528">MHPKDIRIEDYTYDLPNERIAQHPLEKRDQSKLLYRDASGEISDLKFHNIPELFGPDDLLIFNETRVIRARLIFPRGEGMKPIEVFCIDPYQIDIESAMSATHHVTFKCMVGNAKKWKDAPLIWKDKDGNDLLIAEKQGREGGTFIIRFSWTKQIHFAAILEELGHMPLPPYMTRSDEPEDADRYQTVYATRDGSVAAPTAGLHFTDEVLSRIESAGSQLGRVILHVGAGTFKPVSSDTMEGHEMHSEALEISREIIQSIIERPRVTAVGTTSTRTLESLYWLGVMINGGQTVDMNNVFVDQWVPYEIGSDLPVDKSLSTVLEEMRIQNVESIHGRTQIIIAPGYEYKLVKRLITNFHQPGSTLMLLVAAAIGEDWKGVYEHALRNDYRFLSYGDSSLLHIS</sequence>
<dbReference type="HAMAP" id="MF_00113">
    <property type="entry name" value="QueA"/>
    <property type="match status" value="1"/>
</dbReference>
<evidence type="ECO:0000256" key="4">
    <source>
        <dbReference type="ARBA" id="ARBA00022785"/>
    </source>
</evidence>
<dbReference type="InterPro" id="IPR042118">
    <property type="entry name" value="QueA_dom1"/>
</dbReference>
<comment type="caution">
    <text evidence="6">The sequence shown here is derived from an EMBL/GenBank/DDBJ whole genome shotgun (WGS) entry which is preliminary data.</text>
</comment>
<dbReference type="PANTHER" id="PTHR30307">
    <property type="entry name" value="S-ADENOSYLMETHIONINE:TRNA RIBOSYLTRANSFERASE-ISOMERASE"/>
    <property type="match status" value="1"/>
</dbReference>
<dbReference type="InterPro" id="IPR042119">
    <property type="entry name" value="QueA_dom2"/>
</dbReference>
<keyword evidence="4 5" id="KW-0671">Queuosine biosynthesis</keyword>
<comment type="subcellular location">
    <subcellularLocation>
        <location evidence="5">Cytoplasm</location>
    </subcellularLocation>
</comment>
<keyword evidence="3 5" id="KW-0949">S-adenosyl-L-methionine</keyword>